<evidence type="ECO:0000313" key="1">
    <source>
        <dbReference type="EMBL" id="KAI9921579.1"/>
    </source>
</evidence>
<keyword evidence="2" id="KW-1185">Reference proteome</keyword>
<organism evidence="1 2">
    <name type="scientific">Peronosclerospora sorghi</name>
    <dbReference type="NCBI Taxonomy" id="230839"/>
    <lineage>
        <taxon>Eukaryota</taxon>
        <taxon>Sar</taxon>
        <taxon>Stramenopiles</taxon>
        <taxon>Oomycota</taxon>
        <taxon>Peronosporomycetes</taxon>
        <taxon>Peronosporales</taxon>
        <taxon>Peronosporaceae</taxon>
        <taxon>Peronosclerospora</taxon>
    </lineage>
</organism>
<evidence type="ECO:0000313" key="2">
    <source>
        <dbReference type="Proteomes" id="UP001163321"/>
    </source>
</evidence>
<comment type="caution">
    <text evidence="1">The sequence shown here is derived from an EMBL/GenBank/DDBJ whole genome shotgun (WGS) entry which is preliminary data.</text>
</comment>
<proteinExistence type="predicted"/>
<dbReference type="EMBL" id="CM047580">
    <property type="protein sequence ID" value="KAI9921579.1"/>
    <property type="molecule type" value="Genomic_DNA"/>
</dbReference>
<name>A0ACC0WRT8_9STRA</name>
<gene>
    <name evidence="1" type="ORF">PsorP6_001206</name>
</gene>
<protein>
    <submittedName>
        <fullName evidence="1">Uncharacterized protein</fullName>
    </submittedName>
</protein>
<dbReference type="Proteomes" id="UP001163321">
    <property type="component" value="Chromosome 1"/>
</dbReference>
<reference evidence="1 2" key="1">
    <citation type="journal article" date="2022" name="bioRxiv">
        <title>The genome of the oomycete Peronosclerospora sorghi, a cosmopolitan pathogen of maize and sorghum, is inflated with dispersed pseudogenes.</title>
        <authorList>
            <person name="Fletcher K."/>
            <person name="Martin F."/>
            <person name="Isakeit T."/>
            <person name="Cavanaugh K."/>
            <person name="Magill C."/>
            <person name="Michelmore R."/>
        </authorList>
    </citation>
    <scope>NUCLEOTIDE SEQUENCE [LARGE SCALE GENOMIC DNA]</scope>
    <source>
        <strain evidence="1">P6</strain>
    </source>
</reference>
<sequence length="832" mass="93676">MTTSDNTGVNTSTSKNFREETSAIVTCVTKYCNEKLKSLQNTRARQSPLAIDSNAYTEKPNLKELNEKSDGMGEQTTGQVRVRVDAPESGDLAHFRSWKDDQGSACKSCIVSTENVHEPCCRWEALKPPILYRMNVETYSDLKQSGDKLFRRMVKTNDTSFVAKEAKLPNVWNYSNVFSAEDALRDDSPYMKLRVNPYTLTGPRRMQCDWCEMYKSAEDYLRGESDKVLQKVIQANAQAMFFTKEIVVPSVFSGKWWSHHTNDVHTGEPQQLLLPFSLVRDDEERILQAPSKMIAIASNYLGSLQRTDVSLTKASLNVPCIWNHAIASKGLANLVAEDLKVNDTRATSSTCSLLPIVNSIESKPVITSPKVKADSSVNGSLEENDPLPEGPLKPSNVDELSTDYLVSDQFRLCNWSERQEISSNNGTLKDVGSSESSVEPLKFNQLLQQLARPSMWDLMRKKMIHVDKTSFQCVLDCVSLKALEAIICNQCLKVRKMSLNPSGFSSTEIIEVCASLRQAAWLHTLRFVAISQEDAARKDDTMAAILTRILPSVKYKLLLGSSNWKDLHTLLKLARGRGAAAITLEPSENGVTSRPIANDSTLQPPLKTQRTSLTAKEKVRVLCSLSFLQQDELLDELCTEQQIFFIERDLPTPIDMLIDERNSISVVTGAMFKVETSMKSFIFNLARLQVQFQKCWLIVVLESLPDSEMEDTMNLFHSALVQFQVEIQVLTSFSCEEAAYYVRAVIDQCAEVAFNDYRILPRMWFERPFLIEDESQLERFLVSTRIINNYAAQSLLHKICMNDLFTKRCGLLFNFVLAGIFMTSDSSIASAS</sequence>
<accession>A0ACC0WRT8</accession>